<comment type="caution">
    <text evidence="19">The sequence shown here is derived from an EMBL/GenBank/DDBJ whole genome shotgun (WGS) entry which is preliminary data.</text>
</comment>
<dbReference type="PROSITE" id="PS50011">
    <property type="entry name" value="PROTEIN_KINASE_DOM"/>
    <property type="match status" value="1"/>
</dbReference>
<organism evidence="19 20">
    <name type="scientific">Eleusine coracana subsp. coracana</name>
    <dbReference type="NCBI Taxonomy" id="191504"/>
    <lineage>
        <taxon>Eukaryota</taxon>
        <taxon>Viridiplantae</taxon>
        <taxon>Streptophyta</taxon>
        <taxon>Embryophyta</taxon>
        <taxon>Tracheophyta</taxon>
        <taxon>Spermatophyta</taxon>
        <taxon>Magnoliopsida</taxon>
        <taxon>Liliopsida</taxon>
        <taxon>Poales</taxon>
        <taxon>Poaceae</taxon>
        <taxon>PACMAD clade</taxon>
        <taxon>Chloridoideae</taxon>
        <taxon>Cynodonteae</taxon>
        <taxon>Eleusininae</taxon>
        <taxon>Eleusine</taxon>
    </lineage>
</organism>
<evidence type="ECO:0000256" key="3">
    <source>
        <dbReference type="ARBA" id="ARBA00022553"/>
    </source>
</evidence>
<evidence type="ECO:0000256" key="16">
    <source>
        <dbReference type="SAM" id="SignalP"/>
    </source>
</evidence>
<feature type="signal peptide" evidence="16">
    <location>
        <begin position="1"/>
        <end position="27"/>
    </location>
</feature>
<name>A0AAV5DLU0_ELECO</name>
<feature type="domain" description="Gnk2-homologous" evidence="18">
    <location>
        <begin position="27"/>
        <end position="133"/>
    </location>
</feature>
<dbReference type="EMBL" id="BQKI01000018">
    <property type="protein sequence ID" value="GJN11492.1"/>
    <property type="molecule type" value="Genomic_DNA"/>
</dbReference>
<dbReference type="InterPro" id="IPR008271">
    <property type="entry name" value="Ser/Thr_kinase_AS"/>
</dbReference>
<feature type="domain" description="Gnk2-homologous" evidence="18">
    <location>
        <begin position="142"/>
        <end position="250"/>
    </location>
</feature>
<keyword evidence="20" id="KW-1185">Reference proteome</keyword>
<keyword evidence="7" id="KW-0677">Repeat</keyword>
<evidence type="ECO:0000256" key="5">
    <source>
        <dbReference type="ARBA" id="ARBA00022692"/>
    </source>
</evidence>
<sequence>MGHHHHFLPVAAAILAVVAVLAPGAASYPWPFCSVNNTFAANDTRYQANLNLLAATLPGNASASASKVFAVASAGAAPDRVWAAGLCRGDVNATNCQACLGQAFRDLPNTCSYAKDGTIYYDPCVLRYSSARVLSRADTDDSGGPFVTSSALNVTSDQAQFNRVVANLINATAEYAAVNSTRRFATGAAGFDQDVPMVYAVAQCTPDQTTAACRSCLARMIDKNLGGMQNAIYGRIFWMNCNFRYEIVPFFNGPADVKLASPFPPAPAPTTVQPTVQPRSLPGGGELRGRKKYNVPVVVPAVVLPVLAALNLAICLCLWRRRRGTVAEAKTKKPYPMYSNSAEADDDDDEMVDSMMMDVSTLRAATGDFDDSNKLGEGGFGAVYKGVLPDGEEIAVKRLSQSSTQGEVELKNELELVAKLKHRNLVRLIGVCLEQKERLLVYEYVPNRSLDLILFGSENENENQERREQLDWEQRYRIINGIARGLQYLHEDSQLKVVHRDLKTSNILLDANMNPKISDFGLARIFERDQTQAVTSQVVGTYGYMAPEYAMQGNYSVKSDAFSFGVIVLEIITRRNNNDCYESKQSGDLLTTVWEHWEAGTVMELVDPSMDGSFAEGDLLRCIHIGLLCVQGDPVARPEMSSVVMMLGSDTVALQAPSKPAFYAKKGGPNTTVSTVSLQGVDVVKKSRLQVLKNQFNFFIMNKGEEPQQTHDRLMDIVNKRRAYGDIIKDEEVNYKLLMALRIWNPTLCTIIEEKDGFETFTTDEVIRRINAHKSRDDEGKRVNVLIGDESTSKKDLAL</sequence>
<keyword evidence="5 15" id="KW-0812">Transmembrane</keyword>
<evidence type="ECO:0000256" key="2">
    <source>
        <dbReference type="ARBA" id="ARBA00022527"/>
    </source>
</evidence>
<evidence type="ECO:0000259" key="17">
    <source>
        <dbReference type="PROSITE" id="PS50011"/>
    </source>
</evidence>
<evidence type="ECO:0000256" key="14">
    <source>
        <dbReference type="PROSITE-ProRule" id="PRU10141"/>
    </source>
</evidence>
<dbReference type="Gene3D" id="3.30.200.20">
    <property type="entry name" value="Phosphorylase Kinase, domain 1"/>
    <property type="match status" value="1"/>
</dbReference>
<evidence type="ECO:0000256" key="1">
    <source>
        <dbReference type="ARBA" id="ARBA00004167"/>
    </source>
</evidence>
<dbReference type="FunFam" id="3.30.430.20:FF:000002">
    <property type="entry name" value="Cysteine-rich receptor-like protein kinase 10"/>
    <property type="match status" value="1"/>
</dbReference>
<keyword evidence="12 15" id="KW-0472">Membrane</keyword>
<dbReference type="GO" id="GO:0006950">
    <property type="term" value="P:response to stress"/>
    <property type="evidence" value="ECO:0007669"/>
    <property type="project" value="UniProtKB-ARBA"/>
</dbReference>
<dbReference type="FunFam" id="1.10.510.10:FF:000129">
    <property type="entry name" value="cysteine-rich receptor-like protein kinase 10"/>
    <property type="match status" value="1"/>
</dbReference>
<evidence type="ECO:0000256" key="4">
    <source>
        <dbReference type="ARBA" id="ARBA00022679"/>
    </source>
</evidence>
<keyword evidence="11 15" id="KW-1133">Transmembrane helix</keyword>
<evidence type="ECO:0000313" key="20">
    <source>
        <dbReference type="Proteomes" id="UP001054889"/>
    </source>
</evidence>
<dbReference type="PANTHER" id="PTHR27002">
    <property type="entry name" value="RECEPTOR-LIKE SERINE/THREONINE-PROTEIN KINASE SD1-8"/>
    <property type="match status" value="1"/>
</dbReference>
<evidence type="ECO:0000256" key="13">
    <source>
        <dbReference type="ARBA" id="ARBA00023180"/>
    </source>
</evidence>
<dbReference type="Gene3D" id="3.30.430.20">
    <property type="entry name" value="Gnk2 domain, C-X8-C-X2-C motif"/>
    <property type="match status" value="2"/>
</dbReference>
<evidence type="ECO:0000256" key="6">
    <source>
        <dbReference type="ARBA" id="ARBA00022729"/>
    </source>
</evidence>
<dbReference type="PROSITE" id="PS00107">
    <property type="entry name" value="PROTEIN_KINASE_ATP"/>
    <property type="match status" value="1"/>
</dbReference>
<evidence type="ECO:0000256" key="10">
    <source>
        <dbReference type="ARBA" id="ARBA00022840"/>
    </source>
</evidence>
<reference evidence="19" key="1">
    <citation type="journal article" date="2018" name="DNA Res.">
        <title>Multiple hybrid de novo genome assembly of finger millet, an orphan allotetraploid crop.</title>
        <authorList>
            <person name="Hatakeyama M."/>
            <person name="Aluri S."/>
            <person name="Balachadran M.T."/>
            <person name="Sivarajan S.R."/>
            <person name="Patrignani A."/>
            <person name="Gruter S."/>
            <person name="Poveda L."/>
            <person name="Shimizu-Inatsugi R."/>
            <person name="Baeten J."/>
            <person name="Francoijs K.J."/>
            <person name="Nataraja K.N."/>
            <person name="Reddy Y.A.N."/>
            <person name="Phadnis S."/>
            <person name="Ravikumar R.L."/>
            <person name="Schlapbach R."/>
            <person name="Sreeman S.M."/>
            <person name="Shimizu K.K."/>
        </authorList>
    </citation>
    <scope>NUCLEOTIDE SEQUENCE</scope>
</reference>
<evidence type="ECO:0000313" key="19">
    <source>
        <dbReference type="EMBL" id="GJN11492.1"/>
    </source>
</evidence>
<keyword evidence="2" id="KW-0723">Serine/threonine-protein kinase</keyword>
<keyword evidence="4" id="KW-0808">Transferase</keyword>
<dbReference type="PROSITE" id="PS00108">
    <property type="entry name" value="PROTEIN_KINASE_ST"/>
    <property type="match status" value="1"/>
</dbReference>
<dbReference type="InterPro" id="IPR011009">
    <property type="entry name" value="Kinase-like_dom_sf"/>
</dbReference>
<keyword evidence="13" id="KW-0325">Glycoprotein</keyword>
<dbReference type="InterPro" id="IPR017441">
    <property type="entry name" value="Protein_kinase_ATP_BS"/>
</dbReference>
<dbReference type="CDD" id="cd23509">
    <property type="entry name" value="Gnk2-like"/>
    <property type="match status" value="2"/>
</dbReference>
<evidence type="ECO:0000256" key="12">
    <source>
        <dbReference type="ARBA" id="ARBA00023136"/>
    </source>
</evidence>
<dbReference type="Gene3D" id="1.10.510.10">
    <property type="entry name" value="Transferase(Phosphotransferase) domain 1"/>
    <property type="match status" value="1"/>
</dbReference>
<evidence type="ECO:0000256" key="15">
    <source>
        <dbReference type="SAM" id="Phobius"/>
    </source>
</evidence>
<evidence type="ECO:0000256" key="11">
    <source>
        <dbReference type="ARBA" id="ARBA00022989"/>
    </source>
</evidence>
<reference evidence="19" key="2">
    <citation type="submission" date="2021-12" db="EMBL/GenBank/DDBJ databases">
        <title>Resequencing data analysis of finger millet.</title>
        <authorList>
            <person name="Hatakeyama M."/>
            <person name="Aluri S."/>
            <person name="Balachadran M.T."/>
            <person name="Sivarajan S.R."/>
            <person name="Poveda L."/>
            <person name="Shimizu-Inatsugi R."/>
            <person name="Schlapbach R."/>
            <person name="Sreeman S.M."/>
            <person name="Shimizu K.K."/>
        </authorList>
    </citation>
    <scope>NUCLEOTIDE SEQUENCE</scope>
</reference>
<dbReference type="Proteomes" id="UP001054889">
    <property type="component" value="Unassembled WGS sequence"/>
</dbReference>
<dbReference type="AlphaFoldDB" id="A0AAV5DLU0"/>
<dbReference type="InterPro" id="IPR002902">
    <property type="entry name" value="GNK2"/>
</dbReference>
<protein>
    <submittedName>
        <fullName evidence="19">Uncharacterized protein</fullName>
    </submittedName>
</protein>
<dbReference type="GO" id="GO:0004674">
    <property type="term" value="F:protein serine/threonine kinase activity"/>
    <property type="evidence" value="ECO:0007669"/>
    <property type="project" value="UniProtKB-KW"/>
</dbReference>
<dbReference type="Pfam" id="PF00069">
    <property type="entry name" value="Pkinase"/>
    <property type="match status" value="1"/>
</dbReference>
<evidence type="ECO:0000256" key="9">
    <source>
        <dbReference type="ARBA" id="ARBA00022777"/>
    </source>
</evidence>
<keyword evidence="9" id="KW-0418">Kinase</keyword>
<dbReference type="InterPro" id="IPR038408">
    <property type="entry name" value="GNK2_sf"/>
</dbReference>
<dbReference type="GO" id="GO:0005886">
    <property type="term" value="C:plasma membrane"/>
    <property type="evidence" value="ECO:0007669"/>
    <property type="project" value="TreeGrafter"/>
</dbReference>
<dbReference type="PANTHER" id="PTHR27002:SF1040">
    <property type="entry name" value="OS07G0538400 PROTEIN"/>
    <property type="match status" value="1"/>
</dbReference>
<dbReference type="SMART" id="SM00220">
    <property type="entry name" value="S_TKc"/>
    <property type="match status" value="1"/>
</dbReference>
<dbReference type="PROSITE" id="PS51473">
    <property type="entry name" value="GNK2"/>
    <property type="match status" value="2"/>
</dbReference>
<feature type="binding site" evidence="14">
    <location>
        <position position="397"/>
    </location>
    <ligand>
        <name>ATP</name>
        <dbReference type="ChEBI" id="CHEBI:30616"/>
    </ligand>
</feature>
<dbReference type="Pfam" id="PF01657">
    <property type="entry name" value="Stress-antifung"/>
    <property type="match status" value="2"/>
</dbReference>
<dbReference type="CDD" id="cd14066">
    <property type="entry name" value="STKc_IRAK"/>
    <property type="match status" value="1"/>
</dbReference>
<keyword evidence="8 14" id="KW-0547">Nucleotide-binding</keyword>
<comment type="subcellular location">
    <subcellularLocation>
        <location evidence="1">Membrane</location>
        <topology evidence="1">Single-pass membrane protein</topology>
    </subcellularLocation>
</comment>
<feature type="domain" description="Protein kinase" evidence="17">
    <location>
        <begin position="369"/>
        <end position="652"/>
    </location>
</feature>
<keyword evidence="6 16" id="KW-0732">Signal</keyword>
<feature type="chain" id="PRO_5043461730" evidence="16">
    <location>
        <begin position="28"/>
        <end position="799"/>
    </location>
</feature>
<proteinExistence type="predicted"/>
<evidence type="ECO:0000256" key="7">
    <source>
        <dbReference type="ARBA" id="ARBA00022737"/>
    </source>
</evidence>
<evidence type="ECO:0000256" key="8">
    <source>
        <dbReference type="ARBA" id="ARBA00022741"/>
    </source>
</evidence>
<dbReference type="GO" id="GO:0005524">
    <property type="term" value="F:ATP binding"/>
    <property type="evidence" value="ECO:0007669"/>
    <property type="project" value="UniProtKB-UniRule"/>
</dbReference>
<keyword evidence="10 14" id="KW-0067">ATP-binding</keyword>
<feature type="transmembrane region" description="Helical" evidence="15">
    <location>
        <begin position="297"/>
        <end position="319"/>
    </location>
</feature>
<dbReference type="FunFam" id="3.30.200.20:FF:000142">
    <property type="entry name" value="Cysteine-rich receptor-like protein kinase 10"/>
    <property type="match status" value="1"/>
</dbReference>
<evidence type="ECO:0000259" key="18">
    <source>
        <dbReference type="PROSITE" id="PS51473"/>
    </source>
</evidence>
<dbReference type="SUPFAM" id="SSF56112">
    <property type="entry name" value="Protein kinase-like (PK-like)"/>
    <property type="match status" value="1"/>
</dbReference>
<gene>
    <name evidence="19" type="primary">ga29690</name>
    <name evidence="19" type="ORF">PR202_ga29690</name>
</gene>
<accession>A0AAV5DLU0</accession>
<keyword evidence="3" id="KW-0597">Phosphoprotein</keyword>
<dbReference type="InterPro" id="IPR000719">
    <property type="entry name" value="Prot_kinase_dom"/>
</dbReference>